<sequence>MVLVVGSGGSSGEQFSTKSEVRGDEHTRLTLLQRKFFSWRLTDRPQFASDLGDYRNSDRLEEFDLELMDIRKELAEYFLDKLNNISSENLSRKDKMDYTIMKDMLESYIEGHKWSSWNYLNPMSWLEGNQRNPFFFVESTPFDTIGDFENYIARLNEMPRLFGQYRNFFNEAIRLGRTSNIRSIDRVPGQIEQILQDSVEDSIYYSPFLDFLDAYNMTLPNPNEVRKDIRRRGREAVARVFEAYRDLKDYLENVYMNHTRPSAGFGGLEGGQDFYKACLNWYLSLNMTPEEVHNLGLKEVARVKAQMHEIIEKQGYHGLSIREYFTELKKRDDMFFHTEKEIIEEYENIIYNRIEPHLDELFRDRPGLPVIVEPMPSDGSRGWYISGTSDGIRPGIFYANTFRKVPKYIMVSLAMHEANPGHHLQISYSVTADLPPFRKNSENSQKFRVPFAIPIYTAYMEGWALYAESLGVETGIFEKDYELMGYYESEIFRAARLVVDSGLHYFNMTREEAIDYFMDHTAESYEGIIIEVDRYITWPGQAAAYKVGELRIRALRQMAERELGDLFDVREFHMAVLENGAVPLKVLEENVIRWIRDFRKSRQQQIQDEDEECECVEIPRAKPKVRCRRSSPYTSTNNKNGGVRQTSGSHIGALSNYVILGLFISLLSSNWSPMASFRMVFICR</sequence>
<gene>
    <name evidence="1" type="ORF">PoB_001576200</name>
</gene>
<dbReference type="AlphaFoldDB" id="A0AAV3Z435"/>
<dbReference type="Proteomes" id="UP000735302">
    <property type="component" value="Unassembled WGS sequence"/>
</dbReference>
<comment type="caution">
    <text evidence="1">The sequence shown here is derived from an EMBL/GenBank/DDBJ whole genome shotgun (WGS) entry which is preliminary data.</text>
</comment>
<dbReference type="InterPro" id="IPR010281">
    <property type="entry name" value="DUF885"/>
</dbReference>
<organism evidence="1 2">
    <name type="scientific">Plakobranchus ocellatus</name>
    <dbReference type="NCBI Taxonomy" id="259542"/>
    <lineage>
        <taxon>Eukaryota</taxon>
        <taxon>Metazoa</taxon>
        <taxon>Spiralia</taxon>
        <taxon>Lophotrochozoa</taxon>
        <taxon>Mollusca</taxon>
        <taxon>Gastropoda</taxon>
        <taxon>Heterobranchia</taxon>
        <taxon>Euthyneura</taxon>
        <taxon>Panpulmonata</taxon>
        <taxon>Sacoglossa</taxon>
        <taxon>Placobranchoidea</taxon>
        <taxon>Plakobranchidae</taxon>
        <taxon>Plakobranchus</taxon>
    </lineage>
</organism>
<evidence type="ECO:0000313" key="1">
    <source>
        <dbReference type="EMBL" id="GFN89256.1"/>
    </source>
</evidence>
<name>A0AAV3Z435_9GAST</name>
<evidence type="ECO:0000313" key="2">
    <source>
        <dbReference type="Proteomes" id="UP000735302"/>
    </source>
</evidence>
<dbReference type="Pfam" id="PF05960">
    <property type="entry name" value="DUF885"/>
    <property type="match status" value="1"/>
</dbReference>
<reference evidence="1 2" key="1">
    <citation type="journal article" date="2021" name="Elife">
        <title>Chloroplast acquisition without the gene transfer in kleptoplastic sea slugs, Plakobranchus ocellatus.</title>
        <authorList>
            <person name="Maeda T."/>
            <person name="Takahashi S."/>
            <person name="Yoshida T."/>
            <person name="Shimamura S."/>
            <person name="Takaki Y."/>
            <person name="Nagai Y."/>
            <person name="Toyoda A."/>
            <person name="Suzuki Y."/>
            <person name="Arimoto A."/>
            <person name="Ishii H."/>
            <person name="Satoh N."/>
            <person name="Nishiyama T."/>
            <person name="Hasebe M."/>
            <person name="Maruyama T."/>
            <person name="Minagawa J."/>
            <person name="Obokata J."/>
            <person name="Shigenobu S."/>
        </authorList>
    </citation>
    <scope>NUCLEOTIDE SEQUENCE [LARGE SCALE GENOMIC DNA]</scope>
</reference>
<dbReference type="PANTHER" id="PTHR33361">
    <property type="entry name" value="GLR0591 PROTEIN"/>
    <property type="match status" value="1"/>
</dbReference>
<keyword evidence="2" id="KW-1185">Reference proteome</keyword>
<dbReference type="EMBL" id="BLXT01001916">
    <property type="protein sequence ID" value="GFN89256.1"/>
    <property type="molecule type" value="Genomic_DNA"/>
</dbReference>
<protein>
    <submittedName>
        <fullName evidence="1">Myosin essential light chain</fullName>
    </submittedName>
</protein>
<proteinExistence type="predicted"/>
<dbReference type="PANTHER" id="PTHR33361:SF2">
    <property type="entry name" value="DUF885 DOMAIN-CONTAINING PROTEIN"/>
    <property type="match status" value="1"/>
</dbReference>
<accession>A0AAV3Z435</accession>